<reference evidence="5 6" key="1">
    <citation type="submission" date="2023-10" db="EMBL/GenBank/DDBJ databases">
        <title>Draft genome sequence of Xylaria bambusicola isolate GMP-LS, the root and basal stem rot pathogen of sugarcane in Indonesia.</title>
        <authorList>
            <person name="Selvaraj P."/>
            <person name="Muralishankar V."/>
            <person name="Muruganantham S."/>
            <person name="Sp S."/>
            <person name="Haryani S."/>
            <person name="Lau K.J.X."/>
            <person name="Naqvi N.I."/>
        </authorList>
    </citation>
    <scope>NUCLEOTIDE SEQUENCE [LARGE SCALE GENOMIC DNA]</scope>
    <source>
        <strain evidence="5">GMP-LS</strain>
    </source>
</reference>
<evidence type="ECO:0000313" key="5">
    <source>
        <dbReference type="EMBL" id="KAK5629450.1"/>
    </source>
</evidence>
<dbReference type="AlphaFoldDB" id="A0AAN7YXJ3"/>
<dbReference type="PROSITE" id="PS00122">
    <property type="entry name" value="CARBOXYLESTERASE_B_1"/>
    <property type="match status" value="1"/>
</dbReference>
<feature type="domain" description="Carboxylesterase type B" evidence="4">
    <location>
        <begin position="36"/>
        <end position="548"/>
    </location>
</feature>
<dbReference type="Pfam" id="PF00135">
    <property type="entry name" value="COesterase"/>
    <property type="match status" value="1"/>
</dbReference>
<feature type="chain" id="PRO_5042662378" description="Carboxylic ester hydrolase" evidence="3">
    <location>
        <begin position="27"/>
        <end position="602"/>
    </location>
</feature>
<gene>
    <name evidence="5" type="ORF">RRF57_005165</name>
</gene>
<organism evidence="5 6">
    <name type="scientific">Xylaria bambusicola</name>
    <dbReference type="NCBI Taxonomy" id="326684"/>
    <lineage>
        <taxon>Eukaryota</taxon>
        <taxon>Fungi</taxon>
        <taxon>Dikarya</taxon>
        <taxon>Ascomycota</taxon>
        <taxon>Pezizomycotina</taxon>
        <taxon>Sordariomycetes</taxon>
        <taxon>Xylariomycetidae</taxon>
        <taxon>Xylariales</taxon>
        <taxon>Xylariaceae</taxon>
        <taxon>Xylaria</taxon>
    </lineage>
</organism>
<comment type="caution">
    <text evidence="5">The sequence shown here is derived from an EMBL/GenBank/DDBJ whole genome shotgun (WGS) entry which is preliminary data.</text>
</comment>
<dbReference type="InterPro" id="IPR002018">
    <property type="entry name" value="CarbesteraseB"/>
</dbReference>
<keyword evidence="2 3" id="KW-0378">Hydrolase</keyword>
<evidence type="ECO:0000256" key="1">
    <source>
        <dbReference type="ARBA" id="ARBA00005964"/>
    </source>
</evidence>
<keyword evidence="6" id="KW-1185">Reference proteome</keyword>
<name>A0AAN7YXJ3_9PEZI</name>
<dbReference type="EMBL" id="JAWHQM010000011">
    <property type="protein sequence ID" value="KAK5629450.1"/>
    <property type="molecule type" value="Genomic_DNA"/>
</dbReference>
<comment type="similarity">
    <text evidence="1 3">Belongs to the type-B carboxylesterase/lipase family.</text>
</comment>
<dbReference type="GO" id="GO:0016787">
    <property type="term" value="F:hydrolase activity"/>
    <property type="evidence" value="ECO:0007669"/>
    <property type="project" value="UniProtKB-KW"/>
</dbReference>
<accession>A0AAN7YXJ3</accession>
<dbReference type="Gene3D" id="3.40.50.1820">
    <property type="entry name" value="alpha/beta hydrolase"/>
    <property type="match status" value="1"/>
</dbReference>
<sequence>MKIGRILQRLSCLVVAVAWTAAGGSAEFVLSASGPIVSLGYATYEGYYNGTYDLNIWKSIRYAAPPTGNRRWQAPEPPLHESSAVIPAVAQPPLCPQTGAFGVPKAYGFNSGLGNEDCLYLNVYAAPNATNLPVLVWIHGGGHSVFGAQYDPSVWMNTNDNGFIVVEIQYRLGAFGFLASPDIKKSGRLNPGLLDQRFAIEWTRKYIAKFGGNPKRITIGGESSGAASVVFHSLAYGGKETGLFNNIIVASPYLPTVYKYSDSFPKARYDKFVELAGCSKPAGNQTTFDCLVAADTNVLQYASGNVSTTVGYFGSFGFLPVIDDDYIQERPAVQLASAKLSGKRVLVGNNGNEGSPLFNPNISTRSQYDDFIAETFPLFTPEDISKLDQIYRIPDKLPPDDGIVFDTLGYTGPTALTQSGIATGIQQSAFNLAAETVFDCPAQWVAEAFSTGCKSAWRYQYSVTPSYHGADLRAYFAVGASTPAADFRHAMQKIWGNFIINDTPVIPVTDAMGKYDNASVPVVGNNSVIDWPQFTRSNPVHMNLNTTGGDVKLVTVGDTLAYYVRSGPGVVNTFSLANSFAWEGFRGDRCNFWRAVSARVPQ</sequence>
<evidence type="ECO:0000256" key="3">
    <source>
        <dbReference type="RuleBase" id="RU361235"/>
    </source>
</evidence>
<dbReference type="EC" id="3.1.1.-" evidence="3"/>
<keyword evidence="3" id="KW-0732">Signal</keyword>
<evidence type="ECO:0000313" key="6">
    <source>
        <dbReference type="Proteomes" id="UP001305414"/>
    </source>
</evidence>
<proteinExistence type="inferred from homology"/>
<dbReference type="Proteomes" id="UP001305414">
    <property type="component" value="Unassembled WGS sequence"/>
</dbReference>
<dbReference type="PANTHER" id="PTHR11559">
    <property type="entry name" value="CARBOXYLESTERASE"/>
    <property type="match status" value="1"/>
</dbReference>
<dbReference type="SUPFAM" id="SSF53474">
    <property type="entry name" value="alpha/beta-Hydrolases"/>
    <property type="match status" value="1"/>
</dbReference>
<dbReference type="InterPro" id="IPR050309">
    <property type="entry name" value="Type-B_Carboxylest/Lipase"/>
</dbReference>
<evidence type="ECO:0000259" key="4">
    <source>
        <dbReference type="Pfam" id="PF00135"/>
    </source>
</evidence>
<dbReference type="InterPro" id="IPR019826">
    <property type="entry name" value="Carboxylesterase_B_AS"/>
</dbReference>
<dbReference type="InterPro" id="IPR029058">
    <property type="entry name" value="AB_hydrolase_fold"/>
</dbReference>
<feature type="signal peptide" evidence="3">
    <location>
        <begin position="1"/>
        <end position="26"/>
    </location>
</feature>
<dbReference type="FunFam" id="3.40.50.1820:FF:000266">
    <property type="entry name" value="Carboxylic ester hydrolase"/>
    <property type="match status" value="1"/>
</dbReference>
<evidence type="ECO:0000256" key="2">
    <source>
        <dbReference type="ARBA" id="ARBA00022801"/>
    </source>
</evidence>
<protein>
    <recommendedName>
        <fullName evidence="3">Carboxylic ester hydrolase</fullName>
        <ecNumber evidence="3">3.1.1.-</ecNumber>
    </recommendedName>
</protein>